<reference evidence="9" key="1">
    <citation type="journal article" date="2020" name="Stud. Mycol.">
        <title>101 Dothideomycetes genomes: a test case for predicting lifestyles and emergence of pathogens.</title>
        <authorList>
            <person name="Haridas S."/>
            <person name="Albert R."/>
            <person name="Binder M."/>
            <person name="Bloem J."/>
            <person name="Labutti K."/>
            <person name="Salamov A."/>
            <person name="Andreopoulos B."/>
            <person name="Baker S."/>
            <person name="Barry K."/>
            <person name="Bills G."/>
            <person name="Bluhm B."/>
            <person name="Cannon C."/>
            <person name="Castanera R."/>
            <person name="Culley D."/>
            <person name="Daum C."/>
            <person name="Ezra D."/>
            <person name="Gonzalez J."/>
            <person name="Henrissat B."/>
            <person name="Kuo A."/>
            <person name="Liang C."/>
            <person name="Lipzen A."/>
            <person name="Lutzoni F."/>
            <person name="Magnuson J."/>
            <person name="Mondo S."/>
            <person name="Nolan M."/>
            <person name="Ohm R."/>
            <person name="Pangilinan J."/>
            <person name="Park H.-J."/>
            <person name="Ramirez L."/>
            <person name="Alfaro M."/>
            <person name="Sun H."/>
            <person name="Tritt A."/>
            <person name="Yoshinaga Y."/>
            <person name="Zwiers L.-H."/>
            <person name="Turgeon B."/>
            <person name="Goodwin S."/>
            <person name="Spatafora J."/>
            <person name="Crous P."/>
            <person name="Grigoriev I."/>
        </authorList>
    </citation>
    <scope>NUCLEOTIDE SEQUENCE</scope>
    <source>
        <strain evidence="9">CBS 115976</strain>
    </source>
</reference>
<evidence type="ECO:0000256" key="7">
    <source>
        <dbReference type="SAM" id="Phobius"/>
    </source>
</evidence>
<feature type="region of interest" description="Disordered" evidence="6">
    <location>
        <begin position="550"/>
        <end position="573"/>
    </location>
</feature>
<dbReference type="Gene3D" id="1.20.1250.20">
    <property type="entry name" value="MFS general substrate transporter like domains"/>
    <property type="match status" value="1"/>
</dbReference>
<comment type="subcellular location">
    <subcellularLocation>
        <location evidence="1">Membrane</location>
        <topology evidence="1">Multi-pass membrane protein</topology>
    </subcellularLocation>
</comment>
<dbReference type="InterPro" id="IPR011701">
    <property type="entry name" value="MFS"/>
</dbReference>
<dbReference type="AlphaFoldDB" id="A0A6A6UA66"/>
<dbReference type="EMBL" id="MU004235">
    <property type="protein sequence ID" value="KAF2669159.1"/>
    <property type="molecule type" value="Genomic_DNA"/>
</dbReference>
<feature type="compositionally biased region" description="Acidic residues" evidence="6">
    <location>
        <begin position="550"/>
        <end position="559"/>
    </location>
</feature>
<dbReference type="PRINTS" id="PR01035">
    <property type="entry name" value="TCRTETA"/>
</dbReference>
<evidence type="ECO:0000313" key="10">
    <source>
        <dbReference type="Proteomes" id="UP000799302"/>
    </source>
</evidence>
<keyword evidence="5 7" id="KW-0472">Membrane</keyword>
<dbReference type="PANTHER" id="PTHR23504:SF39">
    <property type="entry name" value="TRANSPORTER, PUTATIVE (AFU_ORTHOLOGUE AFUA_6G03860)-RELATED"/>
    <property type="match status" value="1"/>
</dbReference>
<dbReference type="PROSITE" id="PS50850">
    <property type="entry name" value="MFS"/>
    <property type="match status" value="1"/>
</dbReference>
<keyword evidence="3 7" id="KW-0812">Transmembrane</keyword>
<sequence>MADRAGRPSMGSAELFRRKSSTLHYQTFPNVKPPVSRGRPNNSSRSSASRLDRQSLNASPDMTNNHNESPLPIRQLAILAFIALAEQTAFNSISPYLPEMTRSFPGVKDGQEGLYVGLIASAFALAQFVTNFLWGWLSDRIGRKPVIIFGTIMTAICFALFGFCTKLWQAVLIQVILGLANGNQGLVSTCLGEITDRSNQSKAFTYLPVLYGLGGITGPALGGLLVLENNPFGEGPNPYPYALPNLVSALILFIDVICIMIFLEESLDGAQDLPPLGARVGHFFTWLWQFISFSTRPTYLKRKSRSSRSGNETDSGDDNDAPSMLPIIGDGTVLSRKDVFTRDTILLLAAFLIFQLSNVAYNSLYPIFGEAEPPTGRSLSTKEIGLSIAFAGVLTIVFQIFFYGRIRERIGNRASFRLSHGLFVLAFLIMPFVGYLDKTGFEQGKRWVWVQLGASLLLKTVATVGGLTSALLMITNSAPNHAVLGRLNGLAQTLSAAGRAVGPFLSGSIFSAATHIQPKGEALAFGLFAGIAFIGFLISFGIQSEDLEAEDWEGEPTDDLENRPLLHSDNSDS</sequence>
<dbReference type="InterPro" id="IPR020846">
    <property type="entry name" value="MFS_dom"/>
</dbReference>
<evidence type="ECO:0000256" key="5">
    <source>
        <dbReference type="ARBA" id="ARBA00023136"/>
    </source>
</evidence>
<feature type="transmembrane region" description="Helical" evidence="7">
    <location>
        <begin position="239"/>
        <end position="263"/>
    </location>
</feature>
<evidence type="ECO:0000256" key="4">
    <source>
        <dbReference type="ARBA" id="ARBA00022989"/>
    </source>
</evidence>
<dbReference type="Pfam" id="PF07690">
    <property type="entry name" value="MFS_1"/>
    <property type="match status" value="1"/>
</dbReference>
<feature type="transmembrane region" description="Helical" evidence="7">
    <location>
        <begin position="146"/>
        <end position="168"/>
    </location>
</feature>
<feature type="domain" description="Major facilitator superfamily (MFS) profile" evidence="8">
    <location>
        <begin position="75"/>
        <end position="547"/>
    </location>
</feature>
<protein>
    <submittedName>
        <fullName evidence="9">MFS general substrate transporter</fullName>
    </submittedName>
</protein>
<feature type="compositionally biased region" description="Low complexity" evidence="6">
    <location>
        <begin position="36"/>
        <end position="49"/>
    </location>
</feature>
<organism evidence="9 10">
    <name type="scientific">Microthyrium microscopicum</name>
    <dbReference type="NCBI Taxonomy" id="703497"/>
    <lineage>
        <taxon>Eukaryota</taxon>
        <taxon>Fungi</taxon>
        <taxon>Dikarya</taxon>
        <taxon>Ascomycota</taxon>
        <taxon>Pezizomycotina</taxon>
        <taxon>Dothideomycetes</taxon>
        <taxon>Dothideomycetes incertae sedis</taxon>
        <taxon>Microthyriales</taxon>
        <taxon>Microthyriaceae</taxon>
        <taxon>Microthyrium</taxon>
    </lineage>
</organism>
<dbReference type="GO" id="GO:0022857">
    <property type="term" value="F:transmembrane transporter activity"/>
    <property type="evidence" value="ECO:0007669"/>
    <property type="project" value="InterPro"/>
</dbReference>
<feature type="region of interest" description="Disordered" evidence="6">
    <location>
        <begin position="303"/>
        <end position="324"/>
    </location>
</feature>
<dbReference type="OrthoDB" id="10262656at2759"/>
<dbReference type="CDD" id="cd17330">
    <property type="entry name" value="MFS_SLC46_TetA_like"/>
    <property type="match status" value="1"/>
</dbReference>
<keyword evidence="2" id="KW-0813">Transport</keyword>
<dbReference type="Proteomes" id="UP000799302">
    <property type="component" value="Unassembled WGS sequence"/>
</dbReference>
<accession>A0A6A6UA66</accession>
<feature type="compositionally biased region" description="Polar residues" evidence="6">
    <location>
        <begin position="56"/>
        <end position="68"/>
    </location>
</feature>
<dbReference type="SUPFAM" id="SSF103473">
    <property type="entry name" value="MFS general substrate transporter"/>
    <property type="match status" value="1"/>
</dbReference>
<feature type="transmembrane region" description="Helical" evidence="7">
    <location>
        <begin position="114"/>
        <end position="134"/>
    </location>
</feature>
<dbReference type="InterPro" id="IPR001958">
    <property type="entry name" value="Tet-R_TetA/multi-R_MdtG-like"/>
</dbReference>
<feature type="transmembrane region" description="Helical" evidence="7">
    <location>
        <begin position="345"/>
        <end position="364"/>
    </location>
</feature>
<evidence type="ECO:0000313" key="9">
    <source>
        <dbReference type="EMBL" id="KAF2669159.1"/>
    </source>
</evidence>
<evidence type="ECO:0000256" key="3">
    <source>
        <dbReference type="ARBA" id="ARBA00022692"/>
    </source>
</evidence>
<feature type="compositionally biased region" description="Basic and acidic residues" evidence="6">
    <location>
        <begin position="560"/>
        <end position="573"/>
    </location>
</feature>
<keyword evidence="4 7" id="KW-1133">Transmembrane helix</keyword>
<feature type="transmembrane region" description="Helical" evidence="7">
    <location>
        <begin position="456"/>
        <end position="475"/>
    </location>
</feature>
<feature type="transmembrane region" description="Helical" evidence="7">
    <location>
        <begin position="416"/>
        <end position="436"/>
    </location>
</feature>
<dbReference type="InterPro" id="IPR036259">
    <property type="entry name" value="MFS_trans_sf"/>
</dbReference>
<feature type="region of interest" description="Disordered" evidence="6">
    <location>
        <begin position="1"/>
        <end position="68"/>
    </location>
</feature>
<evidence type="ECO:0000256" key="6">
    <source>
        <dbReference type="SAM" id="MobiDB-lite"/>
    </source>
</evidence>
<dbReference type="PANTHER" id="PTHR23504">
    <property type="entry name" value="MAJOR FACILITATOR SUPERFAMILY DOMAIN-CONTAINING PROTEIN 10"/>
    <property type="match status" value="1"/>
</dbReference>
<evidence type="ECO:0000256" key="2">
    <source>
        <dbReference type="ARBA" id="ARBA00022448"/>
    </source>
</evidence>
<evidence type="ECO:0000259" key="8">
    <source>
        <dbReference type="PROSITE" id="PS50850"/>
    </source>
</evidence>
<gene>
    <name evidence="9" type="ORF">BT63DRAFT_387473</name>
</gene>
<dbReference type="GO" id="GO:0016020">
    <property type="term" value="C:membrane"/>
    <property type="evidence" value="ECO:0007669"/>
    <property type="project" value="UniProtKB-SubCell"/>
</dbReference>
<keyword evidence="10" id="KW-1185">Reference proteome</keyword>
<name>A0A6A6UA66_9PEZI</name>
<proteinExistence type="predicted"/>
<feature type="transmembrane region" description="Helical" evidence="7">
    <location>
        <begin position="206"/>
        <end position="227"/>
    </location>
</feature>
<evidence type="ECO:0000256" key="1">
    <source>
        <dbReference type="ARBA" id="ARBA00004141"/>
    </source>
</evidence>
<feature type="transmembrane region" description="Helical" evidence="7">
    <location>
        <begin position="522"/>
        <end position="542"/>
    </location>
</feature>
<feature type="transmembrane region" description="Helical" evidence="7">
    <location>
        <begin position="384"/>
        <end position="404"/>
    </location>
</feature>